<keyword evidence="1" id="KW-0812">Transmembrane</keyword>
<comment type="caution">
    <text evidence="3">The sequence shown here is derived from an EMBL/GenBank/DDBJ whole genome shotgun (WGS) entry which is preliminary data.</text>
</comment>
<feature type="transmembrane region" description="Helical" evidence="1">
    <location>
        <begin position="234"/>
        <end position="252"/>
    </location>
</feature>
<sequence length="386" mass="39313">MLLALASLLAIPAMVAAGGASAWAAAAVGQSLGAVCFVLVSFGWGVNGPAEVAGLTAPERRVYFANSVKARVVLAMVFLPTLAVVAGGLAPSYAGYAALGLLSTGLTGWTSGWYFIGTRSAWTLFFVDTIPRIIGTFIGIGMTVGFGLSAWWCLAGTTLGVFAAAVLQTGLVLGRDLSIVRMTSIRDALRAQLGSAWVGLVGAAYLALPIALVARVDASALTTFAMMDKLMKQGTTAMGPIHSALQGWVPHGVDAASIRRRSTVAIRVSALLVVAATVGASLVGEPVASLLSARTIQLSPIEAGLIGLAGGLYFLEGVMARAAYVPILGTRGLAWRTSVGVCIGLLAIVFLTMVGGAAGAMAGFGLGLVVRLTLVGLRVGAVTRHT</sequence>
<feature type="transmembrane region" description="Helical" evidence="1">
    <location>
        <begin position="303"/>
        <end position="324"/>
    </location>
</feature>
<keyword evidence="1" id="KW-0472">Membrane</keyword>
<feature type="transmembrane region" description="Helical" evidence="1">
    <location>
        <begin position="149"/>
        <end position="173"/>
    </location>
</feature>
<keyword evidence="4" id="KW-1185">Reference proteome</keyword>
<keyword evidence="1" id="KW-1133">Transmembrane helix</keyword>
<feature type="transmembrane region" description="Helical" evidence="1">
    <location>
        <begin position="360"/>
        <end position="381"/>
    </location>
</feature>
<name>A0ABT1KT44_9ACTN</name>
<feature type="signal peptide" evidence="2">
    <location>
        <begin position="1"/>
        <end position="24"/>
    </location>
</feature>
<feature type="transmembrane region" description="Helical" evidence="1">
    <location>
        <begin position="123"/>
        <end position="143"/>
    </location>
</feature>
<evidence type="ECO:0000256" key="2">
    <source>
        <dbReference type="SAM" id="SignalP"/>
    </source>
</evidence>
<dbReference type="Proteomes" id="UP001204524">
    <property type="component" value="Unassembled WGS sequence"/>
</dbReference>
<organism evidence="3 4">
    <name type="scientific">Nocardioides pinisoli</name>
    <dbReference type="NCBI Taxonomy" id="2950279"/>
    <lineage>
        <taxon>Bacteria</taxon>
        <taxon>Bacillati</taxon>
        <taxon>Actinomycetota</taxon>
        <taxon>Actinomycetes</taxon>
        <taxon>Propionibacteriales</taxon>
        <taxon>Nocardioidaceae</taxon>
        <taxon>Nocardioides</taxon>
    </lineage>
</organism>
<feature type="transmembrane region" description="Helical" evidence="1">
    <location>
        <begin position="194"/>
        <end position="214"/>
    </location>
</feature>
<evidence type="ECO:0000313" key="3">
    <source>
        <dbReference type="EMBL" id="MCP3420919.1"/>
    </source>
</evidence>
<protein>
    <recommendedName>
        <fullName evidence="5">Polysaccharide biosynthesis protein</fullName>
    </recommendedName>
</protein>
<proteinExistence type="predicted"/>
<dbReference type="RefSeq" id="WP_254180137.1">
    <property type="nucleotide sequence ID" value="NZ_JANARS010000001.1"/>
</dbReference>
<gene>
    <name evidence="3" type="ORF">NCI01_03845</name>
</gene>
<dbReference type="EMBL" id="JANARS010000001">
    <property type="protein sequence ID" value="MCP3420919.1"/>
    <property type="molecule type" value="Genomic_DNA"/>
</dbReference>
<accession>A0ABT1KT44</accession>
<keyword evidence="2" id="KW-0732">Signal</keyword>
<feature type="transmembrane region" description="Helical" evidence="1">
    <location>
        <begin position="71"/>
        <end position="90"/>
    </location>
</feature>
<feature type="transmembrane region" description="Helical" evidence="1">
    <location>
        <begin position="96"/>
        <end position="116"/>
    </location>
</feature>
<feature type="transmembrane region" description="Helical" evidence="1">
    <location>
        <begin position="264"/>
        <end position="283"/>
    </location>
</feature>
<evidence type="ECO:0008006" key="5">
    <source>
        <dbReference type="Google" id="ProtNLM"/>
    </source>
</evidence>
<evidence type="ECO:0000313" key="4">
    <source>
        <dbReference type="Proteomes" id="UP001204524"/>
    </source>
</evidence>
<evidence type="ECO:0000256" key="1">
    <source>
        <dbReference type="SAM" id="Phobius"/>
    </source>
</evidence>
<feature type="chain" id="PRO_5045328851" description="Polysaccharide biosynthesis protein" evidence="2">
    <location>
        <begin position="25"/>
        <end position="386"/>
    </location>
</feature>
<reference evidence="3 4" key="1">
    <citation type="submission" date="2022-06" db="EMBL/GenBank/DDBJ databases">
        <authorList>
            <person name="So Y."/>
        </authorList>
    </citation>
    <scope>NUCLEOTIDE SEQUENCE [LARGE SCALE GENOMIC DNA]</scope>
    <source>
        <strain evidence="3 4">STR3</strain>
    </source>
</reference>
<feature type="transmembrane region" description="Helical" evidence="1">
    <location>
        <begin position="333"/>
        <end position="354"/>
    </location>
</feature>
<feature type="transmembrane region" description="Helical" evidence="1">
    <location>
        <begin position="32"/>
        <end position="50"/>
    </location>
</feature>